<evidence type="ECO:0000313" key="1">
    <source>
        <dbReference type="EMBL" id="GFS30248.1"/>
    </source>
</evidence>
<accession>A0A7J0D9I1</accession>
<comment type="caution">
    <text evidence="1">The sequence shown here is derived from an EMBL/GenBank/DDBJ whole genome shotgun (WGS) entry which is preliminary data.</text>
</comment>
<dbReference type="Proteomes" id="UP000585474">
    <property type="component" value="Unassembled WGS sequence"/>
</dbReference>
<reference evidence="2" key="1">
    <citation type="submission" date="2019-07" db="EMBL/GenBank/DDBJ databases">
        <title>De Novo Assembly of kiwifruit Actinidia rufa.</title>
        <authorList>
            <person name="Sugita-Konishi S."/>
            <person name="Sato K."/>
            <person name="Mori E."/>
            <person name="Abe Y."/>
            <person name="Kisaki G."/>
            <person name="Hamano K."/>
            <person name="Suezawa K."/>
            <person name="Otani M."/>
            <person name="Fukuda T."/>
            <person name="Manabe T."/>
            <person name="Gomi K."/>
            <person name="Tabuchi M."/>
            <person name="Akimitsu K."/>
            <person name="Kataoka I."/>
        </authorList>
    </citation>
    <scope>NUCLEOTIDE SEQUENCE [LARGE SCALE GENOMIC DNA]</scope>
    <source>
        <strain evidence="2">cv. Fuchu</strain>
    </source>
</reference>
<gene>
    <name evidence="1" type="ORF">Acr_00g0010980</name>
</gene>
<name>A0A7J0D9I1_9ERIC</name>
<dbReference type="EMBL" id="BJWL01000106">
    <property type="protein sequence ID" value="GFS30248.1"/>
    <property type="molecule type" value="Genomic_DNA"/>
</dbReference>
<protein>
    <submittedName>
        <fullName evidence="1">Uncharacterized protein</fullName>
    </submittedName>
</protein>
<dbReference type="AlphaFoldDB" id="A0A7J0D9I1"/>
<organism evidence="1 2">
    <name type="scientific">Actinidia rufa</name>
    <dbReference type="NCBI Taxonomy" id="165716"/>
    <lineage>
        <taxon>Eukaryota</taxon>
        <taxon>Viridiplantae</taxon>
        <taxon>Streptophyta</taxon>
        <taxon>Embryophyta</taxon>
        <taxon>Tracheophyta</taxon>
        <taxon>Spermatophyta</taxon>
        <taxon>Magnoliopsida</taxon>
        <taxon>eudicotyledons</taxon>
        <taxon>Gunneridae</taxon>
        <taxon>Pentapetalae</taxon>
        <taxon>asterids</taxon>
        <taxon>Ericales</taxon>
        <taxon>Actinidiaceae</taxon>
        <taxon>Actinidia</taxon>
    </lineage>
</organism>
<keyword evidence="2" id="KW-1185">Reference proteome</keyword>
<dbReference type="OrthoDB" id="1934939at2759"/>
<evidence type="ECO:0000313" key="2">
    <source>
        <dbReference type="Proteomes" id="UP000585474"/>
    </source>
</evidence>
<proteinExistence type="predicted"/>
<sequence length="162" mass="18736">MDGQDHYIPLRWNATIRQAPSVPDPMLSYQILYYLRNTVQEIIHWSTTEMIPIGETLFSMVYGSESVIPMKIGILSFRTLNFDKDNNKTKLRLNFDLLDEKRERAELCLQASDHQRKVTLSMKELNAGKLGPTWESPYKVVMVTRMGTYLLKDLSGKTLTHP</sequence>